<protein>
    <recommendedName>
        <fullName evidence="4">SRCR domain-containing protein</fullName>
    </recommendedName>
</protein>
<dbReference type="PANTHER" id="PTHR48071:SF18">
    <property type="entry name" value="DELETED IN MALIGNANT BRAIN TUMORS 1 PROTEIN-RELATED"/>
    <property type="match status" value="1"/>
</dbReference>
<evidence type="ECO:0000256" key="1">
    <source>
        <dbReference type="ARBA" id="ARBA00023157"/>
    </source>
</evidence>
<dbReference type="PROSITE" id="PS50287">
    <property type="entry name" value="SRCR_2"/>
    <property type="match status" value="1"/>
</dbReference>
<dbReference type="OrthoDB" id="536948at2759"/>
<evidence type="ECO:0000256" key="2">
    <source>
        <dbReference type="PROSITE-ProRule" id="PRU00196"/>
    </source>
</evidence>
<reference evidence="5 6" key="1">
    <citation type="journal article" date="2018" name="Nat. Ecol. Evol.">
        <title>Shark genomes provide insights into elasmobranch evolution and the origin of vertebrates.</title>
        <authorList>
            <person name="Hara Y"/>
            <person name="Yamaguchi K"/>
            <person name="Onimaru K"/>
            <person name="Kadota M"/>
            <person name="Koyanagi M"/>
            <person name="Keeley SD"/>
            <person name="Tatsumi K"/>
            <person name="Tanaka K"/>
            <person name="Motone F"/>
            <person name="Kageyama Y"/>
            <person name="Nozu R"/>
            <person name="Adachi N"/>
            <person name="Nishimura O"/>
            <person name="Nakagawa R"/>
            <person name="Tanegashima C"/>
            <person name="Kiyatake I"/>
            <person name="Matsumoto R"/>
            <person name="Murakumo K"/>
            <person name="Nishida K"/>
            <person name="Terakita A"/>
            <person name="Kuratani S"/>
            <person name="Sato K"/>
            <person name="Hyodo S Kuraku.S."/>
        </authorList>
    </citation>
    <scope>NUCLEOTIDE SEQUENCE [LARGE SCALE GENOMIC DNA]</scope>
</reference>
<dbReference type="InterPro" id="IPR001190">
    <property type="entry name" value="SRCR"/>
</dbReference>
<dbReference type="PRINTS" id="PR00258">
    <property type="entry name" value="SPERACTRCPTR"/>
</dbReference>
<dbReference type="EMBL" id="BEZZ01015607">
    <property type="protein sequence ID" value="GCC39067.1"/>
    <property type="molecule type" value="Genomic_DNA"/>
</dbReference>
<evidence type="ECO:0000259" key="4">
    <source>
        <dbReference type="PROSITE" id="PS50287"/>
    </source>
</evidence>
<dbReference type="GO" id="GO:0016020">
    <property type="term" value="C:membrane"/>
    <property type="evidence" value="ECO:0007669"/>
    <property type="project" value="InterPro"/>
</dbReference>
<dbReference type="PANTHER" id="PTHR48071">
    <property type="entry name" value="SRCR DOMAIN-CONTAINING PROTEIN"/>
    <property type="match status" value="1"/>
</dbReference>
<dbReference type="STRING" id="137246.A0A401T8Y1"/>
<dbReference type="InterPro" id="IPR036772">
    <property type="entry name" value="SRCR-like_dom_sf"/>
</dbReference>
<feature type="domain" description="SRCR" evidence="4">
    <location>
        <begin position="65"/>
        <end position="160"/>
    </location>
</feature>
<feature type="disulfide bond" evidence="2">
    <location>
        <begin position="130"/>
        <end position="140"/>
    </location>
</feature>
<sequence>MRLALAARGQAMGRFQAGGPSPPRSVVSARGFGTTFLSLLLNQPTPRLSPLPPQPPPPTAGHREIELSGGADRCSGRVRVRDRGTWGSLCRRGTDRSLAEGVCRYLGCGNASELGRSYPLGPGHAWVGQCRNGTGGVPACFRKVPPESCRPGGAAGVTCTGKELGRLTGGVAGAETLRDGVGVSRPTRHSTSSR</sequence>
<dbReference type="SMART" id="SM00202">
    <property type="entry name" value="SR"/>
    <property type="match status" value="1"/>
</dbReference>
<feature type="compositionally biased region" description="Pro residues" evidence="3">
    <location>
        <begin position="47"/>
        <end position="59"/>
    </location>
</feature>
<dbReference type="AlphaFoldDB" id="A0A401T8Y1"/>
<comment type="caution">
    <text evidence="2">Lacks conserved residue(s) required for the propagation of feature annotation.</text>
</comment>
<organism evidence="5 6">
    <name type="scientific">Chiloscyllium punctatum</name>
    <name type="common">Brownbanded bambooshark</name>
    <name type="synonym">Hemiscyllium punctatum</name>
    <dbReference type="NCBI Taxonomy" id="137246"/>
    <lineage>
        <taxon>Eukaryota</taxon>
        <taxon>Metazoa</taxon>
        <taxon>Chordata</taxon>
        <taxon>Craniata</taxon>
        <taxon>Vertebrata</taxon>
        <taxon>Chondrichthyes</taxon>
        <taxon>Elasmobranchii</taxon>
        <taxon>Galeomorphii</taxon>
        <taxon>Galeoidea</taxon>
        <taxon>Orectolobiformes</taxon>
        <taxon>Hemiscylliidae</taxon>
        <taxon>Chiloscyllium</taxon>
    </lineage>
</organism>
<accession>A0A401T8Y1</accession>
<feature type="region of interest" description="Disordered" evidence="3">
    <location>
        <begin position="43"/>
        <end position="66"/>
    </location>
</feature>
<name>A0A401T8Y1_CHIPU</name>
<dbReference type="Pfam" id="PF00530">
    <property type="entry name" value="SRCR"/>
    <property type="match status" value="1"/>
</dbReference>
<evidence type="ECO:0000313" key="5">
    <source>
        <dbReference type="EMBL" id="GCC39067.1"/>
    </source>
</evidence>
<keyword evidence="1 2" id="KW-1015">Disulfide bond</keyword>
<comment type="caution">
    <text evidence="5">The sequence shown here is derived from an EMBL/GenBank/DDBJ whole genome shotgun (WGS) entry which is preliminary data.</text>
</comment>
<dbReference type="Proteomes" id="UP000287033">
    <property type="component" value="Unassembled WGS sequence"/>
</dbReference>
<keyword evidence="6" id="KW-1185">Reference proteome</keyword>
<dbReference type="SUPFAM" id="SSF56487">
    <property type="entry name" value="SRCR-like"/>
    <property type="match status" value="1"/>
</dbReference>
<evidence type="ECO:0000256" key="3">
    <source>
        <dbReference type="SAM" id="MobiDB-lite"/>
    </source>
</evidence>
<proteinExistence type="predicted"/>
<dbReference type="Gene3D" id="3.10.250.10">
    <property type="entry name" value="SRCR-like domain"/>
    <property type="match status" value="1"/>
</dbReference>
<dbReference type="OMA" id="KSRREWV"/>
<gene>
    <name evidence="5" type="ORF">chiPu_0023108</name>
</gene>
<evidence type="ECO:0000313" key="6">
    <source>
        <dbReference type="Proteomes" id="UP000287033"/>
    </source>
</evidence>